<proteinExistence type="predicted"/>
<dbReference type="SUPFAM" id="SSF52266">
    <property type="entry name" value="SGNH hydrolase"/>
    <property type="match status" value="1"/>
</dbReference>
<dbReference type="PhylomeDB" id="A0A0D2VTP0"/>
<keyword evidence="1" id="KW-0812">Transmembrane</keyword>
<sequence>MTKTRVAVFIACTAFVILGGLYLTQPNPTMWFNQVITVEQNPGYTETHATWTFDDPAALLLELETWRPKWPVGPPHTKSLSDRAANGRPATWSYPESVCTSHGSCDTLLEHLPCPNGPAPATGLHDPRFTQLALSTCSYRRIASCFPKDLQECFSRRLNRSRWLIVLGDSVTRNTFHEFFTHQMPQDQQKRLLLSAERVGGFVPFKRYYNQDFLVFGKFLVTIRFIGTSGGQQTIDNIVAGMSLSDSERQNLFFELDAESQARNESLIPEAKRDSLFRKPDVVVINAGLWDTRVMPPSYFNYSMTWWQEVFQEMLGFEPQQLYWRNINPVSTMLPHVDRTRQCMTNERIAELNWIAHNLLIRQGGWHSIDAFTAIGGFVPPAEALSQDYYHPSTLELCKVNDMVFGTICDVEASPQ</sequence>
<dbReference type="RefSeq" id="XP_004346944.1">
    <property type="nucleotide sequence ID" value="XM_004346894.1"/>
</dbReference>
<organism evidence="2 3">
    <name type="scientific">Capsaspora owczarzaki (strain ATCC 30864)</name>
    <dbReference type="NCBI Taxonomy" id="595528"/>
    <lineage>
        <taxon>Eukaryota</taxon>
        <taxon>Filasterea</taxon>
        <taxon>Capsaspora</taxon>
    </lineage>
</organism>
<evidence type="ECO:0000313" key="2">
    <source>
        <dbReference type="EMBL" id="KJE94642.1"/>
    </source>
</evidence>
<dbReference type="AlphaFoldDB" id="A0A0D2VTP0"/>
<dbReference type="InterPro" id="IPR036514">
    <property type="entry name" value="SGNH_hydro_sf"/>
</dbReference>
<keyword evidence="1" id="KW-1133">Transmembrane helix</keyword>
<gene>
    <name evidence="2" type="ORF">CAOG_005259</name>
</gene>
<evidence type="ECO:0000256" key="1">
    <source>
        <dbReference type="SAM" id="Phobius"/>
    </source>
</evidence>
<name>A0A0D2VTP0_CAPO3</name>
<keyword evidence="3" id="KW-1185">Reference proteome</keyword>
<keyword evidence="1" id="KW-0472">Membrane</keyword>
<evidence type="ECO:0000313" key="3">
    <source>
        <dbReference type="Proteomes" id="UP000008743"/>
    </source>
</evidence>
<protein>
    <submittedName>
        <fullName evidence="2">Uncharacterized protein</fullName>
    </submittedName>
</protein>
<dbReference type="Proteomes" id="UP000008743">
    <property type="component" value="Unassembled WGS sequence"/>
</dbReference>
<dbReference type="EMBL" id="KE346367">
    <property type="protein sequence ID" value="KJE94642.1"/>
    <property type="molecule type" value="Genomic_DNA"/>
</dbReference>
<dbReference type="Gene3D" id="3.40.50.1110">
    <property type="entry name" value="SGNH hydrolase"/>
    <property type="match status" value="1"/>
</dbReference>
<accession>A0A0D2VTP0</accession>
<reference evidence="3" key="1">
    <citation type="submission" date="2011-02" db="EMBL/GenBank/DDBJ databases">
        <title>The Genome Sequence of Capsaspora owczarzaki ATCC 30864.</title>
        <authorList>
            <person name="Russ C."/>
            <person name="Cuomo C."/>
            <person name="Burger G."/>
            <person name="Gray M.W."/>
            <person name="Holland P.W.H."/>
            <person name="King N."/>
            <person name="Lang F.B.F."/>
            <person name="Roger A.J."/>
            <person name="Ruiz-Trillo I."/>
            <person name="Young S.K."/>
            <person name="Zeng Q."/>
            <person name="Gargeya S."/>
            <person name="Alvarado L."/>
            <person name="Berlin A."/>
            <person name="Chapman S.B."/>
            <person name="Chen Z."/>
            <person name="Freedman E."/>
            <person name="Gellesch M."/>
            <person name="Goldberg J."/>
            <person name="Griggs A."/>
            <person name="Gujja S."/>
            <person name="Heilman E."/>
            <person name="Heiman D."/>
            <person name="Howarth C."/>
            <person name="Mehta T."/>
            <person name="Neiman D."/>
            <person name="Pearson M."/>
            <person name="Roberts A."/>
            <person name="Saif S."/>
            <person name="Shea T."/>
            <person name="Shenoy N."/>
            <person name="Sisk P."/>
            <person name="Stolte C."/>
            <person name="Sykes S."/>
            <person name="White J."/>
            <person name="Yandava C."/>
            <person name="Haas B."/>
            <person name="Nusbaum C."/>
            <person name="Birren B."/>
        </authorList>
    </citation>
    <scope>NUCLEOTIDE SEQUENCE</scope>
    <source>
        <strain evidence="3">ATCC 30864</strain>
    </source>
</reference>
<dbReference type="InParanoid" id="A0A0D2VTP0"/>
<feature type="transmembrane region" description="Helical" evidence="1">
    <location>
        <begin position="6"/>
        <end position="24"/>
    </location>
</feature>